<keyword evidence="4" id="KW-1185">Reference proteome</keyword>
<dbReference type="AlphaFoldDB" id="A0A0R0E2I2"/>
<protein>
    <recommendedName>
        <fullName evidence="2">Cupin type-2 domain-containing protein</fullName>
    </recommendedName>
</protein>
<name>A0A0R0E2I2_9GAMM</name>
<accession>A0A0R0E2I2</accession>
<dbReference type="PANTHER" id="PTHR35848">
    <property type="entry name" value="OXALATE-BINDING PROTEIN"/>
    <property type="match status" value="1"/>
</dbReference>
<gene>
    <name evidence="3" type="ORF">ABB34_09325</name>
</gene>
<dbReference type="InterPro" id="IPR014710">
    <property type="entry name" value="RmlC-like_jellyroll"/>
</dbReference>
<dbReference type="SUPFAM" id="SSF51182">
    <property type="entry name" value="RmlC-like cupins"/>
    <property type="match status" value="1"/>
</dbReference>
<dbReference type="InterPro" id="IPR013096">
    <property type="entry name" value="Cupin_2"/>
</dbReference>
<evidence type="ECO:0000256" key="1">
    <source>
        <dbReference type="ARBA" id="ARBA00022723"/>
    </source>
</evidence>
<dbReference type="Pfam" id="PF07883">
    <property type="entry name" value="Cupin_2"/>
    <property type="match status" value="1"/>
</dbReference>
<dbReference type="OrthoDB" id="9806121at2"/>
<evidence type="ECO:0000313" key="4">
    <source>
        <dbReference type="Proteomes" id="UP000050940"/>
    </source>
</evidence>
<dbReference type="InterPro" id="IPR011051">
    <property type="entry name" value="RmlC_Cupin_sf"/>
</dbReference>
<dbReference type="InterPro" id="IPR051610">
    <property type="entry name" value="GPI/OXD"/>
</dbReference>
<evidence type="ECO:0000313" key="3">
    <source>
        <dbReference type="EMBL" id="KRG84378.1"/>
    </source>
</evidence>
<dbReference type="EMBL" id="LDJP01000054">
    <property type="protein sequence ID" value="KRG84378.1"/>
    <property type="molecule type" value="Genomic_DNA"/>
</dbReference>
<dbReference type="PATRIC" id="fig|659018.3.peg.1884"/>
<comment type="caution">
    <text evidence="3">The sequence shown here is derived from an EMBL/GenBank/DDBJ whole genome shotgun (WGS) entry which is preliminary data.</text>
</comment>
<dbReference type="Gene3D" id="2.60.120.10">
    <property type="entry name" value="Jelly Rolls"/>
    <property type="match status" value="1"/>
</dbReference>
<keyword evidence="1" id="KW-0479">Metal-binding</keyword>
<reference evidence="3 4" key="1">
    <citation type="submission" date="2015-05" db="EMBL/GenBank/DDBJ databases">
        <title>Genome sequencing and analysis of members of genus Stenotrophomonas.</title>
        <authorList>
            <person name="Patil P.P."/>
            <person name="Midha S."/>
            <person name="Patil P.B."/>
        </authorList>
    </citation>
    <scope>NUCLEOTIDE SEQUENCE [LARGE SCALE GENOMIC DNA]</scope>
    <source>
        <strain evidence="3 4">JCM 16244</strain>
    </source>
</reference>
<proteinExistence type="predicted"/>
<organism evidence="3 4">
    <name type="scientific">Stenotrophomonas daejeonensis</name>
    <dbReference type="NCBI Taxonomy" id="659018"/>
    <lineage>
        <taxon>Bacteria</taxon>
        <taxon>Pseudomonadati</taxon>
        <taxon>Pseudomonadota</taxon>
        <taxon>Gammaproteobacteria</taxon>
        <taxon>Lysobacterales</taxon>
        <taxon>Lysobacteraceae</taxon>
        <taxon>Stenotrophomonas</taxon>
    </lineage>
</organism>
<dbReference type="PANTHER" id="PTHR35848:SF6">
    <property type="entry name" value="CUPIN TYPE-2 DOMAIN-CONTAINING PROTEIN"/>
    <property type="match status" value="1"/>
</dbReference>
<evidence type="ECO:0000259" key="2">
    <source>
        <dbReference type="Pfam" id="PF07883"/>
    </source>
</evidence>
<sequence>MRPPIFHVPDLDVSPLPTPYAPTGPAAVHYAPRLAQLGGPQGVTGLATNLIALAPGMRAFPFHSHRNNDELFYVITGAGELRYGAEAWPIREGDLIACPAGGPETAHQIRNTGTVELRYLAIGTNVSPDIVEYPDTGQYKAHAHGVPPFDIVAHRERTADYWAVPHE</sequence>
<dbReference type="CDD" id="cd02224">
    <property type="entry name" value="cupin_SPO2919-like"/>
    <property type="match status" value="1"/>
</dbReference>
<dbReference type="GO" id="GO:0046872">
    <property type="term" value="F:metal ion binding"/>
    <property type="evidence" value="ECO:0007669"/>
    <property type="project" value="UniProtKB-KW"/>
</dbReference>
<dbReference type="STRING" id="659018.ABB34_09325"/>
<feature type="domain" description="Cupin type-2" evidence="2">
    <location>
        <begin position="50"/>
        <end position="122"/>
    </location>
</feature>
<dbReference type="Proteomes" id="UP000050940">
    <property type="component" value="Unassembled WGS sequence"/>
</dbReference>